<feature type="region of interest" description="Disordered" evidence="1">
    <location>
        <begin position="1"/>
        <end position="59"/>
    </location>
</feature>
<organism evidence="2 3">
    <name type="scientific">Oryza sativa subsp. japonica</name>
    <name type="common">Rice</name>
    <dbReference type="NCBI Taxonomy" id="39947"/>
    <lineage>
        <taxon>Eukaryota</taxon>
        <taxon>Viridiplantae</taxon>
        <taxon>Streptophyta</taxon>
        <taxon>Embryophyta</taxon>
        <taxon>Tracheophyta</taxon>
        <taxon>Spermatophyta</taxon>
        <taxon>Magnoliopsida</taxon>
        <taxon>Liliopsida</taxon>
        <taxon>Poales</taxon>
        <taxon>Poaceae</taxon>
        <taxon>BOP clade</taxon>
        <taxon>Oryzoideae</taxon>
        <taxon>Oryzeae</taxon>
        <taxon>Oryzinae</taxon>
        <taxon>Oryza</taxon>
        <taxon>Oryza sativa</taxon>
    </lineage>
</organism>
<name>Q0JEV7_ORYSJ</name>
<dbReference type="KEGG" id="dosa:Os04g0196300"/>
<reference evidence="2 3" key="1">
    <citation type="journal article" date="2005" name="Nature">
        <title>The map-based sequence of the rice genome.</title>
        <authorList>
            <consortium name="International rice genome sequencing project (IRGSP)"/>
            <person name="Matsumoto T."/>
            <person name="Wu J."/>
            <person name="Kanamori H."/>
            <person name="Katayose Y."/>
            <person name="Fujisawa M."/>
            <person name="Namiki N."/>
            <person name="Mizuno H."/>
            <person name="Yamamoto K."/>
            <person name="Antonio B.A."/>
            <person name="Baba T."/>
            <person name="Sakata K."/>
            <person name="Nagamura Y."/>
            <person name="Aoki H."/>
            <person name="Arikawa K."/>
            <person name="Arita K."/>
            <person name="Bito T."/>
            <person name="Chiden Y."/>
            <person name="Fujitsuka N."/>
            <person name="Fukunaka R."/>
            <person name="Hamada M."/>
            <person name="Harada C."/>
            <person name="Hayashi A."/>
            <person name="Hijishita S."/>
            <person name="Honda M."/>
            <person name="Hosokawa S."/>
            <person name="Ichikawa Y."/>
            <person name="Idonuma A."/>
            <person name="Iijima M."/>
            <person name="Ikeda M."/>
            <person name="Ikeno M."/>
            <person name="Ito K."/>
            <person name="Ito S."/>
            <person name="Ito T."/>
            <person name="Ito Y."/>
            <person name="Ito Y."/>
            <person name="Iwabuchi A."/>
            <person name="Kamiya K."/>
            <person name="Karasawa W."/>
            <person name="Kurita K."/>
            <person name="Katagiri S."/>
            <person name="Kikuta A."/>
            <person name="Kobayashi H."/>
            <person name="Kobayashi N."/>
            <person name="Machita K."/>
            <person name="Maehara T."/>
            <person name="Masukawa M."/>
            <person name="Mizubayashi T."/>
            <person name="Mukai Y."/>
            <person name="Nagasaki H."/>
            <person name="Nagata Y."/>
            <person name="Naito S."/>
            <person name="Nakashima M."/>
            <person name="Nakama Y."/>
            <person name="Nakamichi Y."/>
            <person name="Nakamura M."/>
            <person name="Meguro A."/>
            <person name="Negishi M."/>
            <person name="Ohta I."/>
            <person name="Ohta T."/>
            <person name="Okamoto M."/>
            <person name="Ono N."/>
            <person name="Saji S."/>
            <person name="Sakaguchi M."/>
            <person name="Sakai K."/>
            <person name="Shibata M."/>
            <person name="Shimokawa T."/>
            <person name="Song J."/>
            <person name="Takazaki Y."/>
            <person name="Terasawa K."/>
            <person name="Tsugane M."/>
            <person name="Tsuji K."/>
            <person name="Ueda S."/>
            <person name="Waki K."/>
            <person name="Yamagata H."/>
            <person name="Yamamoto M."/>
            <person name="Yamamoto S."/>
            <person name="Yamane H."/>
            <person name="Yoshiki S."/>
            <person name="Yoshihara R."/>
            <person name="Yukawa K."/>
            <person name="Zhong H."/>
            <person name="Yano M."/>
            <person name="Yuan Q."/>
            <person name="Ouyang S."/>
            <person name="Liu J."/>
            <person name="Jones K.M."/>
            <person name="Gansberger K."/>
            <person name="Moffat K."/>
            <person name="Hill J."/>
            <person name="Bera J."/>
            <person name="Fadrosh D."/>
            <person name="Jin S."/>
            <person name="Johri S."/>
            <person name="Kim M."/>
            <person name="Overton L."/>
            <person name="Reardon M."/>
            <person name="Tsitrin T."/>
            <person name="Vuong H."/>
            <person name="Weaver B."/>
            <person name="Ciecko A."/>
            <person name="Tallon L."/>
            <person name="Jackson J."/>
            <person name="Pai G."/>
            <person name="Aken S.V."/>
            <person name="Utterback T."/>
            <person name="Reidmuller S."/>
            <person name="Feldblyum T."/>
            <person name="Hsiao J."/>
            <person name="Zismann V."/>
            <person name="Iobst S."/>
            <person name="de Vazeille A.R."/>
            <person name="Buell C.R."/>
            <person name="Ying K."/>
            <person name="Li Y."/>
            <person name="Lu T."/>
            <person name="Huang Y."/>
            <person name="Zhao Q."/>
            <person name="Feng Q."/>
            <person name="Zhang L."/>
            <person name="Zhu J."/>
            <person name="Weng Q."/>
            <person name="Mu J."/>
            <person name="Lu Y."/>
            <person name="Fan D."/>
            <person name="Liu Y."/>
            <person name="Guan J."/>
            <person name="Zhang Y."/>
            <person name="Yu S."/>
            <person name="Liu X."/>
            <person name="Zhang Y."/>
            <person name="Hong G."/>
            <person name="Han B."/>
            <person name="Choisne N."/>
            <person name="Demange N."/>
            <person name="Orjeda G."/>
            <person name="Samain S."/>
            <person name="Cattolico L."/>
            <person name="Pelletier E."/>
            <person name="Couloux A."/>
            <person name="Segurens B."/>
            <person name="Wincker P."/>
            <person name="D'Hont A."/>
            <person name="Scarpelli C."/>
            <person name="Weissenbach J."/>
            <person name="Salanoubat M."/>
            <person name="Quetier F."/>
            <person name="Yu Y."/>
            <person name="Kim H.R."/>
            <person name="Rambo T."/>
            <person name="Currie J."/>
            <person name="Collura K."/>
            <person name="Luo M."/>
            <person name="Yang T."/>
            <person name="Ammiraju J.S.S."/>
            <person name="Engler F."/>
            <person name="Soderlund C."/>
            <person name="Wing R.A."/>
            <person name="Palmer L.E."/>
            <person name="de la Bastide M."/>
            <person name="Spiegel L."/>
            <person name="Nascimento L."/>
            <person name="Zutavern T."/>
            <person name="O'Shaughnessy A."/>
            <person name="Dike S."/>
            <person name="Dedhia N."/>
            <person name="Preston R."/>
            <person name="Balija V."/>
            <person name="McCombie W.R."/>
            <person name="Chow T."/>
            <person name="Chen H."/>
            <person name="Chung M."/>
            <person name="Chen C."/>
            <person name="Shaw J."/>
            <person name="Wu H."/>
            <person name="Hsiao K."/>
            <person name="Chao Y."/>
            <person name="Chu M."/>
            <person name="Cheng C."/>
            <person name="Hour A."/>
            <person name="Lee P."/>
            <person name="Lin S."/>
            <person name="Lin Y."/>
            <person name="Liou J."/>
            <person name="Liu S."/>
            <person name="Hsing Y."/>
            <person name="Raghuvanshi S."/>
            <person name="Mohanty A."/>
            <person name="Bharti A.K."/>
            <person name="Gaur A."/>
            <person name="Gupta V."/>
            <person name="Kumar D."/>
            <person name="Ravi V."/>
            <person name="Vij S."/>
            <person name="Kapur A."/>
            <person name="Khurana P."/>
            <person name="Khurana P."/>
            <person name="Khurana J.P."/>
            <person name="Tyagi A.K."/>
            <person name="Gaikwad K."/>
            <person name="Singh A."/>
            <person name="Dalal V."/>
            <person name="Srivastava S."/>
            <person name="Dixit A."/>
            <person name="Pal A.K."/>
            <person name="Ghazi I.A."/>
            <person name="Yadav M."/>
            <person name="Pandit A."/>
            <person name="Bhargava A."/>
            <person name="Sureshbabu K."/>
            <person name="Batra K."/>
            <person name="Sharma T.R."/>
            <person name="Mohapatra T."/>
            <person name="Singh N.K."/>
            <person name="Messing J."/>
            <person name="Nelson A.B."/>
            <person name="Fuks G."/>
            <person name="Kavchok S."/>
            <person name="Keizer G."/>
            <person name="Linton E."/>
            <person name="Llaca V."/>
            <person name="Song R."/>
            <person name="Tanyolac B."/>
            <person name="Young S."/>
            <person name="Ho-Il K."/>
            <person name="Hahn J.H."/>
            <person name="Sangsakoo G."/>
            <person name="Vanavichit A."/>
            <person name="de Mattos Luiz.A.T."/>
            <person name="Zimmer P.D."/>
            <person name="Malone G."/>
            <person name="Dellagostin O."/>
            <person name="de Oliveira A.C."/>
            <person name="Bevan M."/>
            <person name="Bancroft I."/>
            <person name="Minx P."/>
            <person name="Cordum H."/>
            <person name="Wilson R."/>
            <person name="Cheng Z."/>
            <person name="Jin W."/>
            <person name="Jiang J."/>
            <person name="Leong S.A."/>
            <person name="Iwama H."/>
            <person name="Gojobori T."/>
            <person name="Itoh T."/>
            <person name="Niimura Y."/>
            <person name="Fujii Y."/>
            <person name="Habara T."/>
            <person name="Sakai H."/>
            <person name="Sato Y."/>
            <person name="Wilson G."/>
            <person name="Kumar K."/>
            <person name="McCouch S."/>
            <person name="Juretic N."/>
            <person name="Hoen D."/>
            <person name="Wright S."/>
            <person name="Bruskiewich R."/>
            <person name="Bureau T."/>
            <person name="Miyao A."/>
            <person name="Hirochika H."/>
            <person name="Nishikawa T."/>
            <person name="Kadowaki K."/>
            <person name="Sugiura M."/>
            <person name="Burr B."/>
            <person name="Sasaki T."/>
        </authorList>
    </citation>
    <scope>NUCLEOTIDE SEQUENCE [LARGE SCALE GENOMIC DNA]</scope>
    <source>
        <strain evidence="3">cv. Nipponbare</strain>
    </source>
</reference>
<evidence type="ECO:0000313" key="2">
    <source>
        <dbReference type="EMBL" id="BAF14130.1"/>
    </source>
</evidence>
<protein>
    <submittedName>
        <fullName evidence="2">Os04g0196300 protein</fullName>
    </submittedName>
</protein>
<proteinExistence type="predicted"/>
<gene>
    <name evidence="2" type="ordered locus">Os04g0196300</name>
</gene>
<dbReference type="Proteomes" id="UP000000763">
    <property type="component" value="Chromosome 4"/>
</dbReference>
<sequence>KSSTSPPLLSHVPLLHTSPLPSPPLTSLPLPGRRRRRLPAAGSRWLPAPPSQIWPEGGWGRAAGRGGAVGSMARRGGRRRYAVGGRRWGGRRLPSVPPSQIWPEGGGGRRPVASVSGWMAGGRQRLPSLPPSQIWPESGGGRLVAGQRPGGRRRRRLPAVTANSLPTCLSPRP</sequence>
<feature type="non-terminal residue" evidence="2">
    <location>
        <position position="1"/>
    </location>
</feature>
<dbReference type="AlphaFoldDB" id="Q0JEV7"/>
<dbReference type="EMBL" id="AP008210">
    <property type="protein sequence ID" value="BAF14130.1"/>
    <property type="molecule type" value="Genomic_DNA"/>
</dbReference>
<evidence type="ECO:0000313" key="3">
    <source>
        <dbReference type="Proteomes" id="UP000000763"/>
    </source>
</evidence>
<accession>Q0JEV7</accession>
<evidence type="ECO:0000256" key="1">
    <source>
        <dbReference type="SAM" id="MobiDB-lite"/>
    </source>
</evidence>
<feature type="compositionally biased region" description="Low complexity" evidence="1">
    <location>
        <begin position="1"/>
        <end position="19"/>
    </location>
</feature>
<reference evidence="3" key="2">
    <citation type="journal article" date="2008" name="Nucleic Acids Res.">
        <title>The rice annotation project database (RAP-DB): 2008 update.</title>
        <authorList>
            <consortium name="The rice annotation project (RAP)"/>
        </authorList>
    </citation>
    <scope>GENOME REANNOTATION</scope>
    <source>
        <strain evidence="3">cv. Nipponbare</strain>
    </source>
</reference>
<feature type="region of interest" description="Disordered" evidence="1">
    <location>
        <begin position="89"/>
        <end position="173"/>
    </location>
</feature>